<sequence>MHVPDGGVRGGGGRGAPGGARDDGDPEATRPNEALSDEPPDGESWDAEGEDWDGESWDAADEAEWEQRQEFARRKRLRRIRRQRIVFLLVVLLVLAVGAGAAMVVTGRWQLDLDPGKVAAPAKPSCSVPVQPVAAPADVRVRVLNSTDRRGLAGNVAEELRRRGFLVTNVANSGGEPVVESAHIVFPPAAAPAAHALAVRVPGALLREDPAAADVALVLGQGYEQLAPEEALLPAPAPPLPEGCPPAPAP</sequence>
<keyword evidence="2" id="KW-1133">Transmembrane helix</keyword>
<evidence type="ECO:0000313" key="5">
    <source>
        <dbReference type="Proteomes" id="UP000239485"/>
    </source>
</evidence>
<evidence type="ECO:0000256" key="1">
    <source>
        <dbReference type="SAM" id="MobiDB-lite"/>
    </source>
</evidence>
<keyword evidence="5" id="KW-1185">Reference proteome</keyword>
<feature type="region of interest" description="Disordered" evidence="1">
    <location>
        <begin position="1"/>
        <end position="61"/>
    </location>
</feature>
<dbReference type="InterPro" id="IPR027381">
    <property type="entry name" value="LytR/CpsA/Psr_C"/>
</dbReference>
<feature type="compositionally biased region" description="Acidic residues" evidence="1">
    <location>
        <begin position="35"/>
        <end position="61"/>
    </location>
</feature>
<accession>A0A2S6IFI4</accession>
<name>A0A2S6IFI4_9ACTN</name>
<evidence type="ECO:0000259" key="3">
    <source>
        <dbReference type="Pfam" id="PF13399"/>
    </source>
</evidence>
<reference evidence="4 5" key="1">
    <citation type="submission" date="2018-02" db="EMBL/GenBank/DDBJ databases">
        <title>Genomic Encyclopedia of Archaeal and Bacterial Type Strains, Phase II (KMG-II): from individual species to whole genera.</title>
        <authorList>
            <person name="Goeker M."/>
        </authorList>
    </citation>
    <scope>NUCLEOTIDE SEQUENCE [LARGE SCALE GENOMIC DNA]</scope>
    <source>
        <strain evidence="4 5">DSM 22857</strain>
    </source>
</reference>
<evidence type="ECO:0000256" key="2">
    <source>
        <dbReference type="SAM" id="Phobius"/>
    </source>
</evidence>
<feature type="compositionally biased region" description="Pro residues" evidence="1">
    <location>
        <begin position="235"/>
        <end position="250"/>
    </location>
</feature>
<dbReference type="AlphaFoldDB" id="A0A2S6IFI4"/>
<proteinExistence type="predicted"/>
<feature type="compositionally biased region" description="Basic and acidic residues" evidence="1">
    <location>
        <begin position="20"/>
        <end position="30"/>
    </location>
</feature>
<organism evidence="4 5">
    <name type="scientific">Kineococcus xinjiangensis</name>
    <dbReference type="NCBI Taxonomy" id="512762"/>
    <lineage>
        <taxon>Bacteria</taxon>
        <taxon>Bacillati</taxon>
        <taxon>Actinomycetota</taxon>
        <taxon>Actinomycetes</taxon>
        <taxon>Kineosporiales</taxon>
        <taxon>Kineosporiaceae</taxon>
        <taxon>Kineococcus</taxon>
    </lineage>
</organism>
<gene>
    <name evidence="4" type="ORF">CLV92_11285</name>
</gene>
<dbReference type="Gene3D" id="3.30.70.2390">
    <property type="match status" value="1"/>
</dbReference>
<dbReference type="EMBL" id="PTJD01000012">
    <property type="protein sequence ID" value="PPK92910.1"/>
    <property type="molecule type" value="Genomic_DNA"/>
</dbReference>
<feature type="compositionally biased region" description="Gly residues" evidence="1">
    <location>
        <begin position="7"/>
        <end position="18"/>
    </location>
</feature>
<keyword evidence="2" id="KW-0472">Membrane</keyword>
<feature type="transmembrane region" description="Helical" evidence="2">
    <location>
        <begin position="85"/>
        <end position="105"/>
    </location>
</feature>
<comment type="caution">
    <text evidence="4">The sequence shown here is derived from an EMBL/GenBank/DDBJ whole genome shotgun (WGS) entry which is preliminary data.</text>
</comment>
<evidence type="ECO:0000313" key="4">
    <source>
        <dbReference type="EMBL" id="PPK92910.1"/>
    </source>
</evidence>
<feature type="region of interest" description="Disordered" evidence="1">
    <location>
        <begin position="230"/>
        <end position="250"/>
    </location>
</feature>
<feature type="domain" description="LytR/CpsA/Psr regulator C-terminal" evidence="3">
    <location>
        <begin position="138"/>
        <end position="223"/>
    </location>
</feature>
<keyword evidence="2" id="KW-0812">Transmembrane</keyword>
<dbReference type="Pfam" id="PF13399">
    <property type="entry name" value="LytR_C"/>
    <property type="match status" value="1"/>
</dbReference>
<protein>
    <submittedName>
        <fullName evidence="4">LytR cell envelope-related transcriptional attenuator</fullName>
    </submittedName>
</protein>
<dbReference type="Proteomes" id="UP000239485">
    <property type="component" value="Unassembled WGS sequence"/>
</dbReference>